<evidence type="ECO:0000313" key="3">
    <source>
        <dbReference type="Proteomes" id="UP000193642"/>
    </source>
</evidence>
<name>A0A1Y2BWX4_9FUNG</name>
<evidence type="ECO:0000313" key="2">
    <source>
        <dbReference type="EMBL" id="ORY38615.1"/>
    </source>
</evidence>
<dbReference type="Proteomes" id="UP000193642">
    <property type="component" value="Unassembled WGS sequence"/>
</dbReference>
<dbReference type="EMBL" id="MCGO01000043">
    <property type="protein sequence ID" value="ORY38615.1"/>
    <property type="molecule type" value="Genomic_DNA"/>
</dbReference>
<sequence length="655" mass="73828">MSETQTVSRPHSHNLKQLLSRPPPSTDAIVQFANERRRRLCVSIVKGWRCEATDCHATHAKHIAADYQSPAHKTGSHEGCGHLYAQKYALFLDCFLFSPAVALGLVRRSFADAMLEKYASPSPESEARFIMNPIGVLDTLNASLSNSVLSKGLNLKDVVRWGLSMRQVSSLEDYFFKVYAFMLLPSDSERTSAKVEECCKTSSFICHHVHFKVNSRERVYALRWIIKIILSALPDINADDINVVTSRLEKFALPESDIHSSTLASLISQLASLALIYKSETQSWAKSAIVNFGMGVSFSATQEAHSIDFELDISNSDIEATIIGFLSDLDSHRLLQASLNPSTKNIEKLRVCTYTVGVGKEFAKPLLQLFQSAVKINTNHGETLPPSIPYKKYESILSLNDPSEAHNHYTMPMHMYLLKETLFTTLAQSLHNMKVSTFASPSNTTKIKKWAHLAVEKIVEKNSIWSAWRVPTQADLLTSCDALMKHWVSVFTPLVVLFSPQRKTQRPSTSQEEAGCNSRWLGEPEISVLEKYESTDWRQICRQLRDEEWKKPGGGNLKTGSLLTYLYYASNCLKHTQYDTVDPVAFLHSARELFEIFAKYEWSAGVDVKEQFNGLVNEIWSVLPGTERDSWVADLLKRKMEDEATLGFEKLQIGK</sequence>
<evidence type="ECO:0000256" key="1">
    <source>
        <dbReference type="SAM" id="MobiDB-lite"/>
    </source>
</evidence>
<proteinExistence type="predicted"/>
<dbReference type="AlphaFoldDB" id="A0A1Y2BWX4"/>
<protein>
    <submittedName>
        <fullName evidence="2">Uncharacterized protein</fullName>
    </submittedName>
</protein>
<gene>
    <name evidence="2" type="ORF">BCR33DRAFT_769104</name>
</gene>
<reference evidence="2 3" key="1">
    <citation type="submission" date="2016-07" db="EMBL/GenBank/DDBJ databases">
        <title>Pervasive Adenine N6-methylation of Active Genes in Fungi.</title>
        <authorList>
            <consortium name="DOE Joint Genome Institute"/>
            <person name="Mondo S.J."/>
            <person name="Dannebaum R.O."/>
            <person name="Kuo R.C."/>
            <person name="Labutti K."/>
            <person name="Haridas S."/>
            <person name="Kuo A."/>
            <person name="Salamov A."/>
            <person name="Ahrendt S.R."/>
            <person name="Lipzen A."/>
            <person name="Sullivan W."/>
            <person name="Andreopoulos W.B."/>
            <person name="Clum A."/>
            <person name="Lindquist E."/>
            <person name="Daum C."/>
            <person name="Ramamoorthy G.K."/>
            <person name="Gryganskyi A."/>
            <person name="Culley D."/>
            <person name="Magnuson J.K."/>
            <person name="James T.Y."/>
            <person name="O'Malley M.A."/>
            <person name="Stajich J.E."/>
            <person name="Spatafora J.W."/>
            <person name="Visel A."/>
            <person name="Grigoriev I.V."/>
        </authorList>
    </citation>
    <scope>NUCLEOTIDE SEQUENCE [LARGE SCALE GENOMIC DNA]</scope>
    <source>
        <strain evidence="2 3">JEL800</strain>
    </source>
</reference>
<organism evidence="2 3">
    <name type="scientific">Rhizoclosmatium globosum</name>
    <dbReference type="NCBI Taxonomy" id="329046"/>
    <lineage>
        <taxon>Eukaryota</taxon>
        <taxon>Fungi</taxon>
        <taxon>Fungi incertae sedis</taxon>
        <taxon>Chytridiomycota</taxon>
        <taxon>Chytridiomycota incertae sedis</taxon>
        <taxon>Chytridiomycetes</taxon>
        <taxon>Chytridiales</taxon>
        <taxon>Chytriomycetaceae</taxon>
        <taxon>Rhizoclosmatium</taxon>
    </lineage>
</organism>
<feature type="region of interest" description="Disordered" evidence="1">
    <location>
        <begin position="1"/>
        <end position="23"/>
    </location>
</feature>
<comment type="caution">
    <text evidence="2">The sequence shown here is derived from an EMBL/GenBank/DDBJ whole genome shotgun (WGS) entry which is preliminary data.</text>
</comment>
<keyword evidence="3" id="KW-1185">Reference proteome</keyword>
<accession>A0A1Y2BWX4</accession>
<dbReference type="OrthoDB" id="2158257at2759"/>